<reference evidence="1 2" key="1">
    <citation type="submission" date="2020-08" db="EMBL/GenBank/DDBJ databases">
        <title>Above-ground endophytic microbial communities from plants in different locations in the United States.</title>
        <authorList>
            <person name="Frank C."/>
        </authorList>
    </citation>
    <scope>NUCLEOTIDE SEQUENCE [LARGE SCALE GENOMIC DNA]</scope>
    <source>
        <strain evidence="1 2">WP4_2_2</strain>
    </source>
</reference>
<dbReference type="EMBL" id="JACHBW010000012">
    <property type="protein sequence ID" value="MBB6104266.1"/>
    <property type="molecule type" value="Genomic_DNA"/>
</dbReference>
<organism evidence="1 2">
    <name type="scientific">Paraburkholderia bannensis</name>
    <dbReference type="NCBI Taxonomy" id="765414"/>
    <lineage>
        <taxon>Bacteria</taxon>
        <taxon>Pseudomonadati</taxon>
        <taxon>Pseudomonadota</taxon>
        <taxon>Betaproteobacteria</taxon>
        <taxon>Burkholderiales</taxon>
        <taxon>Burkholderiaceae</taxon>
        <taxon>Paraburkholderia</taxon>
    </lineage>
</organism>
<protein>
    <submittedName>
        <fullName evidence="1">Uncharacterized protein</fullName>
    </submittedName>
</protein>
<accession>A0A7W9TZI6</accession>
<name>A0A7W9TZI6_9BURK</name>
<keyword evidence="2" id="KW-1185">Reference proteome</keyword>
<evidence type="ECO:0000313" key="1">
    <source>
        <dbReference type="EMBL" id="MBB6104266.1"/>
    </source>
</evidence>
<proteinExistence type="predicted"/>
<evidence type="ECO:0000313" key="2">
    <source>
        <dbReference type="Proteomes" id="UP000571554"/>
    </source>
</evidence>
<gene>
    <name evidence="1" type="ORF">F4827_004125</name>
</gene>
<dbReference type="Proteomes" id="UP000571554">
    <property type="component" value="Unassembled WGS sequence"/>
</dbReference>
<sequence>MAVVFHLAFANHMHDLVAREDDARTPKILEAHHWPDDTFDEAVVLLDDVNQKFFLADLDRPLGSGVEGLERSQIPSLLSIVTFSGAPL</sequence>
<comment type="caution">
    <text evidence="1">The sequence shown here is derived from an EMBL/GenBank/DDBJ whole genome shotgun (WGS) entry which is preliminary data.</text>
</comment>
<dbReference type="AlphaFoldDB" id="A0A7W9TZI6"/>